<feature type="compositionally biased region" description="Basic residues" evidence="1">
    <location>
        <begin position="2596"/>
        <end position="2607"/>
    </location>
</feature>
<feature type="compositionally biased region" description="Basic and acidic residues" evidence="1">
    <location>
        <begin position="1359"/>
        <end position="1368"/>
    </location>
</feature>
<dbReference type="OrthoDB" id="372452at2759"/>
<feature type="region of interest" description="Disordered" evidence="1">
    <location>
        <begin position="512"/>
        <end position="587"/>
    </location>
</feature>
<feature type="compositionally biased region" description="Low complexity" evidence="1">
    <location>
        <begin position="192"/>
        <end position="206"/>
    </location>
</feature>
<feature type="region of interest" description="Disordered" evidence="1">
    <location>
        <begin position="172"/>
        <end position="208"/>
    </location>
</feature>
<evidence type="ECO:0000256" key="1">
    <source>
        <dbReference type="SAM" id="MobiDB-lite"/>
    </source>
</evidence>
<feature type="compositionally biased region" description="Basic and acidic residues" evidence="1">
    <location>
        <begin position="2366"/>
        <end position="2408"/>
    </location>
</feature>
<feature type="compositionally biased region" description="Basic and acidic residues" evidence="1">
    <location>
        <begin position="2627"/>
        <end position="2648"/>
    </location>
</feature>
<keyword evidence="3" id="KW-1185">Reference proteome</keyword>
<feature type="compositionally biased region" description="Polar residues" evidence="1">
    <location>
        <begin position="2815"/>
        <end position="2826"/>
    </location>
</feature>
<protein>
    <submittedName>
        <fullName evidence="2">Uncharacterized protein</fullName>
    </submittedName>
</protein>
<dbReference type="VEuPathDB" id="PlasmoDB:C922_02461"/>
<feature type="region of interest" description="Disordered" evidence="1">
    <location>
        <begin position="2358"/>
        <end position="2408"/>
    </location>
</feature>
<gene>
    <name evidence="2" type="ORF">C922_02461</name>
</gene>
<feature type="region of interest" description="Disordered" evidence="1">
    <location>
        <begin position="2774"/>
        <end position="2826"/>
    </location>
</feature>
<sequence>MNCEDEKEKINNSVTVYTGEKRSEKKLPFFNGFDDFKIDYSFHKRKKSSSGAIKNSLHDGNDSNWDDKKDDLKKLIQIINHNYIDKHFYFKKLSIHDLYKIFVYSNFLTKSLILYPSLIPHFEGIIEKVKKIKKEATFPGVEGDHFVFPPLDSPPNEGHRLGASRFIQTAAFSSGPVKNERNERENASQNGAEQTAQHTAQNTTQTGEKKAFLLGIGKDARSRNSFISTELDQAENDIGKGANTRGSNTYRTRNNHKGAPTDAGNTNCDKINTGSFAKPDDTDKKFPNCNYKRQVIEQKKNTDFFPYDGPSNYAPKNVEIQNVAHNSKVNVKTPRPIHNSHTKNANCEYDRSNGNNAISRDNPSLSIPLVDKNVRVYKNINEYDIIELKISASFNNKYICRYIGIHSGMTLYNIHRCICICLGVKKEDTDNYLHVFILNNGNIYGSGKKCSVSIIRKIQINTDRHITFKHIVKTPLYLYKAKDASKNHFCNDFPVNCANTLDDKACVNGGSQYGGESNPNEGMHSENESSQNSGGPNENKPNEKSPHEKIPHENIPYGRSPDESSPNNSDQRIGNANLYNPDPHSRNLGANVNVMDISNFGQSKNGQTFVESNAMLNYDMLNSVDTVAEMNHCNVSIPTLGTIGKAKKFSNLSNSSSSFYSHLDSNTPYNLSDNISNKGKSISRESLNRVACNRIMRFSHSSELSATAVGEYLPKDAGANINSGHSNGGSANQNCPYDPSENNINVSNFPIQRKNMKTKEASNNFHLNEAPNDWHLNGSSDNSHLNEYHSDLQLQKDGQKVSDNNDCDVNGPPSSENYAREDAQGIEDATAEDDYKRAKCKKGPYHENWNDQNGRHMNRKNDNPFLSNESTYANTTHADDHPLNKPREEAHKVLSPNTGRDTCYLYMNSQEENPSCMFNTISRDGSPYKHAMSAISPTKSDHPFGASNNYTFSAQQNDAHSYHLNGMKTSEQHEFENEHLKSNYLYSINVSPQFSGHMKFNPALSMHNLDEKNGVQNGVQDGAQNGAKGEAQTGQIMDDSDYPTIDSNCRDDGPSSRFFFPTSALPDYPYNLNGLNTPNCFFYKHEKHLTVNSNNSPTAYSYNDPMYNQDNHIDYQNVMNNTFLERDFSHVSSPNWCIPSHHFPQSNNAPYTNGSTASSYMDNSFEASPLDNTFNPQQANHYWGDSKYQAVESSKTCKNKHHLEISERTKNIDAAECCDATAARDNAMINIPQNGDGSVTKNYPPSGNYNSTSITHLRTHLNRKMENQENHPEVLKETTEDLGKETPQNCVQPDTLQRHSSGSTTEEGEPKGTKESAAKDCINREDSRRENPPLEDAKSYKGVQCGSLPECTKNQNDAPRSKDQMNHRENIRTNRAAYHNDPEGLKEGQLKEQIQKMKDSPLVEGIKNRNTQKESESSQDIINSDREEEPGDFINSNDTGERKPSATLSSHSKDDENAKRGGTSNPPTCNAVYEGKFGDATPAQVIHQEISTKGKFPEIENSHICNISNTYDDAKDSTPVRTEQNEDSNFYNNFKDTERGKSGHKSHQQVGCNHTGKSHPQKKDRNEQDYSYLQNGEYTSQGTHLVCEQNGSNFPPITLVQRENIKNGSTYQHTHGGETNLQGKTEVLRTSTENSTSRELLHFRKLNGKNATTCADGPICTDGSTCTDVPSRGRSTKEPILGGEKMESKEQHKNSTIDKKENYERDIKQGTQIILRNDHFHQDNEGSHPFTSEQRGDIPPNGLTETEQLILEYHPHLNEELNSEEDFPPLNEQNTYLQHIKKMVLITPHESSSCVTTNIPTGPMHATELSELEREDKSNLCLHQNAKTDCKQWEHNLYKEHFYTNNKMNYLEGNITPCCSSSPMTGGNAIPKDFTDNFHKTDLLADYDPNSKCTNEMVNKNQYSLNVENKNSAYPMTSLSFKKDLSNTTCMQVENAENDHGNNDHNPYYMSMVSMNNQNVIDFFSQGKRDANNGSLHTTSNTLMTVDTAVDTTDYMHSIEHSMQQSNPQGSSNNTQHSFQHRSQHGEQRGSQRGTQRRDQWSKSLNTNLGAEGKTTYFTHFNSPERVNENYQRTYYNIMPSEKALPEQPPFYVGSNYLHKEAHHSKFTSSLGEGQKEKIVQRNNFQLDKSRRGRNIRMGPNKQCVNHGDGEITHSNENVCPDPASAMASSHASTTGEGVNCSTPPAMHAPHTNYTNHTNCEDEFSVQRNLQYDHRDLCGSQKPRYHPLYCQSDNLINNYSDYSGDASTYMMNSNANDYSTPFSVGSLRNADNNVIKEETYYGSVNQGGYLHMNEAGRHSTTVGTFMHVDGMKQRGCATTHEMASNDYVQIMPHEENINSKHLRDDNLTIEECINSAYAKGGNERGAQQKERSSEQKERRNEQRERSSEQSEKASEQSERDSEKSERTFEENKSSFSMLYLFGKVKFNISIIDIIHDKTNSHDLLWVPRCCNGSYGTFLKNNYLNANEIEKHVPEEHIDIDCINLKLMETRFSKNVASSRTTKRKRMIDIDKTVLHFYKEHISEFFNNKNKIIRLTKKLCKYKKKRKYNSSDNGKSTAKGASKATSKGTSKSNGKRDEENNAHPYEESRCVSSKTASKTKYKGKRKVSRQASLGEDAKVDPSMDGENGADRSQENEETCDHLNDADCSHQNDAPNESDTYAQRYAPNYADHQAKPNYYHQRRDDNRDYYHCRTPDEFSANQMHAVNAAQQNYLFNEHVNRNVNKMAIQNDLLQNGQTFNDPFVNNMLGDMSTRNVSRNDFFPNMMYHHFSEQSDVFSTHHQHNQHQHNQHQHNQHQINPHQHEMGTYTNLREKGSPNGTPLSSLPPTTYYNQPTSQYFFNNNPNTFKSNFANNSSRRKGKDQTKSQMSSFNANNADTKSALNLSQILEGNNNFINISNTFINTNFAKELHQTNDLLVNQNNFDLNVMSGGLNAKQFTQ</sequence>
<feature type="compositionally biased region" description="Basic and acidic residues" evidence="1">
    <location>
        <begin position="2024"/>
        <end position="2040"/>
    </location>
</feature>
<evidence type="ECO:0000313" key="3">
    <source>
        <dbReference type="Proteomes" id="UP000030640"/>
    </source>
</evidence>
<dbReference type="RefSeq" id="XP_008816282.1">
    <property type="nucleotide sequence ID" value="XM_008818060.1"/>
</dbReference>
<name>W7API4_9APIC</name>
<feature type="compositionally biased region" description="Polar residues" evidence="1">
    <location>
        <begin position="1519"/>
        <end position="1534"/>
    </location>
</feature>
<feature type="region of interest" description="Disordered" evidence="1">
    <location>
        <begin position="720"/>
        <end position="744"/>
    </location>
</feature>
<feature type="compositionally biased region" description="Basic and acidic residues" evidence="1">
    <location>
        <begin position="1308"/>
        <end position="1339"/>
    </location>
</feature>
<feature type="compositionally biased region" description="Polar residues" evidence="1">
    <location>
        <begin position="2002"/>
        <end position="2018"/>
    </location>
</feature>
<feature type="region of interest" description="Disordered" evidence="1">
    <location>
        <begin position="1509"/>
        <end position="1565"/>
    </location>
</feature>
<feature type="compositionally biased region" description="Basic and acidic residues" evidence="1">
    <location>
        <begin position="1684"/>
        <end position="1702"/>
    </location>
</feature>
<feature type="region of interest" description="Disordered" evidence="1">
    <location>
        <begin position="2545"/>
        <end position="2657"/>
    </location>
</feature>
<feature type="region of interest" description="Disordered" evidence="1">
    <location>
        <begin position="797"/>
        <end position="885"/>
    </location>
</feature>
<feature type="region of interest" description="Disordered" evidence="1">
    <location>
        <begin position="2852"/>
        <end position="2872"/>
    </location>
</feature>
<dbReference type="EMBL" id="KI965467">
    <property type="protein sequence ID" value="EUD67311.1"/>
    <property type="molecule type" value="Genomic_DNA"/>
</dbReference>
<feature type="region of interest" description="Disordered" evidence="1">
    <location>
        <begin position="1398"/>
        <end position="1475"/>
    </location>
</feature>
<reference evidence="2 3" key="1">
    <citation type="submission" date="2013-02" db="EMBL/GenBank/DDBJ databases">
        <title>The Genome Sequence of Plasmodium inui San Antonio 1.</title>
        <authorList>
            <consortium name="The Broad Institute Genome Sequencing Platform"/>
            <consortium name="The Broad Institute Genome Sequencing Center for Infectious Disease"/>
            <person name="Neafsey D."/>
            <person name="Cheeseman I."/>
            <person name="Volkman S."/>
            <person name="Adams J."/>
            <person name="Walker B."/>
            <person name="Young S.K."/>
            <person name="Zeng Q."/>
            <person name="Gargeya S."/>
            <person name="Fitzgerald M."/>
            <person name="Haas B."/>
            <person name="Abouelleil A."/>
            <person name="Alvarado L."/>
            <person name="Arachchi H.M."/>
            <person name="Berlin A.M."/>
            <person name="Chapman S.B."/>
            <person name="Dewar J."/>
            <person name="Goldberg J."/>
            <person name="Griggs A."/>
            <person name="Gujja S."/>
            <person name="Hansen M."/>
            <person name="Howarth C."/>
            <person name="Imamovic A."/>
            <person name="Larimer J."/>
            <person name="McCowan C."/>
            <person name="Murphy C."/>
            <person name="Neiman D."/>
            <person name="Pearson M."/>
            <person name="Priest M."/>
            <person name="Roberts A."/>
            <person name="Saif S."/>
            <person name="Shea T."/>
            <person name="Sisk P."/>
            <person name="Sykes S."/>
            <person name="Wortman J."/>
            <person name="Nusbaum C."/>
            <person name="Birren B."/>
        </authorList>
    </citation>
    <scope>NUCLEOTIDE SEQUENCE [LARGE SCALE GENOMIC DNA]</scope>
    <source>
        <strain evidence="2 3">San Antonio 1</strain>
    </source>
</reference>
<feature type="region of interest" description="Disordered" evidence="1">
    <location>
        <begin position="1721"/>
        <end position="1740"/>
    </location>
</feature>
<feature type="compositionally biased region" description="Basic and acidic residues" evidence="1">
    <location>
        <begin position="2573"/>
        <end position="2588"/>
    </location>
</feature>
<feature type="region of interest" description="Disordered" evidence="1">
    <location>
        <begin position="767"/>
        <end position="786"/>
    </location>
</feature>
<feature type="region of interest" description="Disordered" evidence="1">
    <location>
        <begin position="237"/>
        <end position="266"/>
    </location>
</feature>
<feature type="compositionally biased region" description="Polar residues" evidence="1">
    <location>
        <begin position="864"/>
        <end position="876"/>
    </location>
</feature>
<feature type="compositionally biased region" description="Low complexity" evidence="1">
    <location>
        <begin position="2553"/>
        <end position="2571"/>
    </location>
</feature>
<feature type="region of interest" description="Disordered" evidence="1">
    <location>
        <begin position="2002"/>
        <end position="2040"/>
    </location>
</feature>
<feature type="compositionally biased region" description="Polar residues" evidence="1">
    <location>
        <begin position="563"/>
        <end position="578"/>
    </location>
</feature>
<accession>W7API4</accession>
<feature type="compositionally biased region" description="Basic and acidic residues" evidence="1">
    <location>
        <begin position="540"/>
        <end position="552"/>
    </location>
</feature>
<feature type="compositionally biased region" description="Polar residues" evidence="1">
    <location>
        <begin position="2863"/>
        <end position="2872"/>
    </location>
</feature>
<evidence type="ECO:0000313" key="2">
    <source>
        <dbReference type="EMBL" id="EUD67311.1"/>
    </source>
</evidence>
<organism evidence="2 3">
    <name type="scientific">Plasmodium inui San Antonio 1</name>
    <dbReference type="NCBI Taxonomy" id="1237626"/>
    <lineage>
        <taxon>Eukaryota</taxon>
        <taxon>Sar</taxon>
        <taxon>Alveolata</taxon>
        <taxon>Apicomplexa</taxon>
        <taxon>Aconoidasida</taxon>
        <taxon>Haemosporida</taxon>
        <taxon>Plasmodiidae</taxon>
        <taxon>Plasmodium</taxon>
        <taxon>Plasmodium (Plasmodium)</taxon>
    </lineage>
</organism>
<dbReference type="Proteomes" id="UP000030640">
    <property type="component" value="Unassembled WGS sequence"/>
</dbReference>
<feature type="region of interest" description="Disordered" evidence="1">
    <location>
        <begin position="1667"/>
        <end position="1702"/>
    </location>
</feature>
<proteinExistence type="predicted"/>
<dbReference type="GeneID" id="20037735"/>
<feature type="compositionally biased region" description="Basic residues" evidence="1">
    <location>
        <begin position="2778"/>
        <end position="2792"/>
    </location>
</feature>
<feature type="compositionally biased region" description="Polar residues" evidence="1">
    <location>
        <begin position="1286"/>
        <end position="1299"/>
    </location>
</feature>
<feature type="region of interest" description="Disordered" evidence="1">
    <location>
        <begin position="1278"/>
        <end position="1368"/>
    </location>
</feature>